<dbReference type="PANTHER" id="PTHR21235">
    <property type="entry name" value="IMIDAZOLE GLYCEROL PHOSPHATE SYNTHASE SUBUNIT HISF/H IGP SYNTHASE SUBUNIT HISF/H"/>
    <property type="match status" value="1"/>
</dbReference>
<proteinExistence type="inferred from homology"/>
<keyword evidence="4 7" id="KW-0368">Histidine biosynthesis</keyword>
<dbReference type="InParanoid" id="F4BXD4"/>
<dbReference type="KEGG" id="mcj:MCON_0619"/>
<evidence type="ECO:0000256" key="6">
    <source>
        <dbReference type="ARBA" id="ARBA00047838"/>
    </source>
</evidence>
<dbReference type="EC" id="4.3.2.10" evidence="7"/>
<dbReference type="CDD" id="cd04731">
    <property type="entry name" value="HisF"/>
    <property type="match status" value="1"/>
</dbReference>
<comment type="subunit">
    <text evidence="7">Heterodimer of HisH and HisF.</text>
</comment>
<evidence type="ECO:0000256" key="7">
    <source>
        <dbReference type="HAMAP-Rule" id="MF_01013"/>
    </source>
</evidence>
<dbReference type="InterPro" id="IPR011060">
    <property type="entry name" value="RibuloseP-bd_barrel"/>
</dbReference>
<comment type="function">
    <text evidence="7">IGPS catalyzes the conversion of PRFAR and glutamine to IGP, AICAR and glutamate. The HisF subunit catalyzes the cyclization activity that produces IGP and AICAR from PRFAR using the ammonia provided by the HisH subunit.</text>
</comment>
<keyword evidence="5 7" id="KW-0456">Lyase</keyword>
<dbReference type="InterPro" id="IPR004651">
    <property type="entry name" value="HisF"/>
</dbReference>
<dbReference type="GO" id="GO:0000105">
    <property type="term" value="P:L-histidine biosynthetic process"/>
    <property type="evidence" value="ECO:0007669"/>
    <property type="project" value="UniProtKB-UniRule"/>
</dbReference>
<dbReference type="OrthoDB" id="6261at2157"/>
<organism evidence="9 10">
    <name type="scientific">Methanothrix soehngenii (strain ATCC 5969 / DSM 3671 / JCM 10134 / NBRC 103675 / OCM 69 / GP-6)</name>
    <name type="common">Methanosaeta concilii</name>
    <dbReference type="NCBI Taxonomy" id="990316"/>
    <lineage>
        <taxon>Archaea</taxon>
        <taxon>Methanobacteriati</taxon>
        <taxon>Methanobacteriota</taxon>
        <taxon>Stenosarchaea group</taxon>
        <taxon>Methanomicrobia</taxon>
        <taxon>Methanotrichales</taxon>
        <taxon>Methanotrichaceae</taxon>
        <taxon>Methanothrix</taxon>
    </lineage>
</organism>
<dbReference type="EMBL" id="CP002565">
    <property type="protein sequence ID" value="AEB67447.1"/>
    <property type="molecule type" value="Genomic_DNA"/>
</dbReference>
<sequence>MKDYAKIVPCLDVKVVDGQPSVVKGVKFVDLKRQGDPVQFARRYQDQGADELVFLDITASHEGRKTMVDVARRVADAVDIPFAVGGGIGTLDGIKQILDAGADKVGINTAAVKNPDFVKEASEAFGSDRITVAVDARRNTNIVPGVNVYELEDGAKAWFELVIYGGREPVGVDAIDWCRKMESFGAGELLPTSMDRDGTNIGYDLPLTKAICEAVSIPVTASGGASTPQHILEAFTVAKVEKALAAGMFHRGEYTVGQVKDYLESNGIRVRR</sequence>
<comment type="pathway">
    <text evidence="1 7">Amino-acid biosynthesis; L-histidine biosynthesis; L-histidine from 5-phospho-alpha-D-ribose 1-diphosphate: step 5/9.</text>
</comment>
<evidence type="ECO:0000256" key="2">
    <source>
        <dbReference type="ARBA" id="ARBA00022490"/>
    </source>
</evidence>
<dbReference type="Gene3D" id="3.20.20.70">
    <property type="entry name" value="Aldolase class I"/>
    <property type="match status" value="1"/>
</dbReference>
<dbReference type="NCBIfam" id="TIGR00735">
    <property type="entry name" value="hisF"/>
    <property type="match status" value="1"/>
</dbReference>
<evidence type="ECO:0000256" key="1">
    <source>
        <dbReference type="ARBA" id="ARBA00005091"/>
    </source>
</evidence>
<dbReference type="HOGENOM" id="CLU_048577_4_0_2"/>
<name>F4BXD4_METSG</name>
<dbReference type="HAMAP" id="MF_01013">
    <property type="entry name" value="HisF"/>
    <property type="match status" value="1"/>
</dbReference>
<dbReference type="Proteomes" id="UP000007807">
    <property type="component" value="Chromosome"/>
</dbReference>
<dbReference type="GeneID" id="10460351"/>
<feature type="active site" evidence="7">
    <location>
        <position position="135"/>
    </location>
</feature>
<comment type="subcellular location">
    <subcellularLocation>
        <location evidence="7">Cytoplasm</location>
    </subcellularLocation>
</comment>
<dbReference type="GO" id="GO:0000107">
    <property type="term" value="F:imidazoleglycerol-phosphate synthase activity"/>
    <property type="evidence" value="ECO:0007669"/>
    <property type="project" value="UniProtKB-UniRule"/>
</dbReference>
<evidence type="ECO:0000313" key="10">
    <source>
        <dbReference type="Proteomes" id="UP000007807"/>
    </source>
</evidence>
<dbReference type="SUPFAM" id="SSF51366">
    <property type="entry name" value="Ribulose-phoshate binding barrel"/>
    <property type="match status" value="1"/>
</dbReference>
<reference evidence="9 10" key="1">
    <citation type="journal article" date="2011" name="J. Bacteriol.">
        <title>Complete genome sequence of Methanosaeta concilii, a specialist in aceticlastic methanogenesis.</title>
        <authorList>
            <person name="Barber R.D."/>
            <person name="Zhang L."/>
            <person name="Harnack M."/>
            <person name="Olson M.V."/>
            <person name="Kaul R."/>
            <person name="Ingram-Smith C."/>
            <person name="Smith K.S."/>
        </authorList>
    </citation>
    <scope>NUCLEOTIDE SEQUENCE [LARGE SCALE GENOMIC DNA]</scope>
    <source>
        <strain evidence="10">ATCC 5969 / DSM 3671 / JCM 10134 / NBRC 103675 / OCM 69 / GP-6</strain>
    </source>
</reference>
<evidence type="ECO:0000256" key="8">
    <source>
        <dbReference type="RuleBase" id="RU003657"/>
    </source>
</evidence>
<dbReference type="AlphaFoldDB" id="F4BXD4"/>
<protein>
    <recommendedName>
        <fullName evidence="7">Imidazole glycerol phosphate synthase subunit HisF</fullName>
        <ecNumber evidence="7">4.3.2.10</ecNumber>
    </recommendedName>
    <alternativeName>
        <fullName evidence="7">IGP synthase cyclase subunit</fullName>
    </alternativeName>
    <alternativeName>
        <fullName evidence="7">IGP synthase subunit HisF</fullName>
    </alternativeName>
    <alternativeName>
        <fullName evidence="7">ImGP synthase subunit HisF</fullName>
        <shortName evidence="7">IGPS subunit HisF</shortName>
    </alternativeName>
</protein>
<dbReference type="RefSeq" id="WP_013718508.1">
    <property type="nucleotide sequence ID" value="NC_015416.1"/>
</dbReference>
<evidence type="ECO:0000313" key="9">
    <source>
        <dbReference type="EMBL" id="AEB67447.1"/>
    </source>
</evidence>
<keyword evidence="3 7" id="KW-0028">Amino-acid biosynthesis</keyword>
<evidence type="ECO:0000256" key="4">
    <source>
        <dbReference type="ARBA" id="ARBA00023102"/>
    </source>
</evidence>
<accession>F4BXD4</accession>
<feature type="active site" evidence="7">
    <location>
        <position position="12"/>
    </location>
</feature>
<dbReference type="Pfam" id="PF00977">
    <property type="entry name" value="His_biosynth"/>
    <property type="match status" value="1"/>
</dbReference>
<keyword evidence="2 7" id="KW-0963">Cytoplasm</keyword>
<keyword evidence="10" id="KW-1185">Reference proteome</keyword>
<dbReference type="InterPro" id="IPR006062">
    <property type="entry name" value="His_biosynth"/>
</dbReference>
<dbReference type="UniPathway" id="UPA00031">
    <property type="reaction ID" value="UER00010"/>
</dbReference>
<dbReference type="InterPro" id="IPR050064">
    <property type="entry name" value="IGPS_HisA/HisF"/>
</dbReference>
<dbReference type="InterPro" id="IPR013785">
    <property type="entry name" value="Aldolase_TIM"/>
</dbReference>
<dbReference type="GO" id="GO:0005737">
    <property type="term" value="C:cytoplasm"/>
    <property type="evidence" value="ECO:0007669"/>
    <property type="project" value="UniProtKB-SubCell"/>
</dbReference>
<evidence type="ECO:0000256" key="5">
    <source>
        <dbReference type="ARBA" id="ARBA00023239"/>
    </source>
</evidence>
<dbReference type="STRING" id="990316.MCON_0619"/>
<comment type="similarity">
    <text evidence="7 8">Belongs to the HisA/HisF family.</text>
</comment>
<evidence type="ECO:0000256" key="3">
    <source>
        <dbReference type="ARBA" id="ARBA00022605"/>
    </source>
</evidence>
<comment type="catalytic activity">
    <reaction evidence="6 7">
        <text>5-[(5-phospho-1-deoxy-D-ribulos-1-ylimino)methylamino]-1-(5-phospho-beta-D-ribosyl)imidazole-4-carboxamide + L-glutamine = D-erythro-1-(imidazol-4-yl)glycerol 3-phosphate + 5-amino-1-(5-phospho-beta-D-ribosyl)imidazole-4-carboxamide + L-glutamate + H(+)</text>
        <dbReference type="Rhea" id="RHEA:24793"/>
        <dbReference type="ChEBI" id="CHEBI:15378"/>
        <dbReference type="ChEBI" id="CHEBI:29985"/>
        <dbReference type="ChEBI" id="CHEBI:58278"/>
        <dbReference type="ChEBI" id="CHEBI:58359"/>
        <dbReference type="ChEBI" id="CHEBI:58475"/>
        <dbReference type="ChEBI" id="CHEBI:58525"/>
        <dbReference type="EC" id="4.3.2.10"/>
    </reaction>
</comment>
<dbReference type="GO" id="GO:0016829">
    <property type="term" value="F:lyase activity"/>
    <property type="evidence" value="ECO:0007669"/>
    <property type="project" value="UniProtKB-KW"/>
</dbReference>
<dbReference type="PANTHER" id="PTHR21235:SF2">
    <property type="entry name" value="IMIDAZOLE GLYCEROL PHOSPHATE SYNTHASE HISHF"/>
    <property type="match status" value="1"/>
</dbReference>
<gene>
    <name evidence="7 9" type="primary">hisF</name>
    <name evidence="9" type="ordered locus">MCON_0619</name>
</gene>